<keyword evidence="2" id="KW-1185">Reference proteome</keyword>
<accession>A0A562LSW5</accession>
<dbReference type="EMBL" id="VLKP01000006">
    <property type="protein sequence ID" value="TWI10696.1"/>
    <property type="molecule type" value="Genomic_DNA"/>
</dbReference>
<evidence type="ECO:0000313" key="2">
    <source>
        <dbReference type="Proteomes" id="UP000316471"/>
    </source>
</evidence>
<dbReference type="Proteomes" id="UP000316471">
    <property type="component" value="Unassembled WGS sequence"/>
</dbReference>
<organism evidence="1 2">
    <name type="scientific">Aerolutibacter ruishenii</name>
    <dbReference type="NCBI Taxonomy" id="686800"/>
    <lineage>
        <taxon>Bacteria</taxon>
        <taxon>Pseudomonadati</taxon>
        <taxon>Pseudomonadota</taxon>
        <taxon>Gammaproteobacteria</taxon>
        <taxon>Lysobacterales</taxon>
        <taxon>Lysobacteraceae</taxon>
        <taxon>Aerolutibacter</taxon>
    </lineage>
</organism>
<reference evidence="1 2" key="1">
    <citation type="journal article" date="2015" name="Stand. Genomic Sci.">
        <title>Genomic Encyclopedia of Bacterial and Archaeal Type Strains, Phase III: the genomes of soil and plant-associated and newly described type strains.</title>
        <authorList>
            <person name="Whitman W.B."/>
            <person name="Woyke T."/>
            <person name="Klenk H.P."/>
            <person name="Zhou Y."/>
            <person name="Lilburn T.G."/>
            <person name="Beck B.J."/>
            <person name="De Vos P."/>
            <person name="Vandamme P."/>
            <person name="Eisen J.A."/>
            <person name="Garrity G."/>
            <person name="Hugenholtz P."/>
            <person name="Kyrpides N.C."/>
        </authorList>
    </citation>
    <scope>NUCLEOTIDE SEQUENCE [LARGE SCALE GENOMIC DNA]</scope>
    <source>
        <strain evidence="1 2">CGMCC 1.10136</strain>
    </source>
</reference>
<proteinExistence type="predicted"/>
<comment type="caution">
    <text evidence="1">The sequence shown here is derived from an EMBL/GenBank/DDBJ whole genome shotgun (WGS) entry which is preliminary data.</text>
</comment>
<evidence type="ECO:0000313" key="1">
    <source>
        <dbReference type="EMBL" id="TWI10696.1"/>
    </source>
</evidence>
<dbReference type="AlphaFoldDB" id="A0A562LSW5"/>
<protein>
    <recommendedName>
        <fullName evidence="3">Type IV pilus assembly protein PilX</fullName>
    </recommendedName>
</protein>
<gene>
    <name evidence="1" type="ORF">IP93_01791</name>
</gene>
<evidence type="ECO:0008006" key="3">
    <source>
        <dbReference type="Google" id="ProtNLM"/>
    </source>
</evidence>
<sequence length="162" mass="16491">MVALVVGLIVVGAVLALVMALIRSNNQTIQSTRLTQELRGTAAVISAELQRAGSAENPFNITGATALGTVGGTANCLTYHYSDIAGNTVDRAISLRGGAVYLGTTSCDSGGVKLSTGNVTISALTFSRSGRRINVTLAGQLQGDASITRSFTQSVFAPGLGS</sequence>
<name>A0A562LSW5_9GAMM</name>